<accession>A0A3D9KK00</accession>
<keyword evidence="2" id="KW-1185">Reference proteome</keyword>
<dbReference type="Proteomes" id="UP000256977">
    <property type="component" value="Unassembled WGS sequence"/>
</dbReference>
<dbReference type="RefSeq" id="WP_116059350.1">
    <property type="nucleotide sequence ID" value="NZ_QRDZ01000003.1"/>
</dbReference>
<organism evidence="1 2">
    <name type="scientific">Cohnella phaseoli</name>
    <dbReference type="NCBI Taxonomy" id="456490"/>
    <lineage>
        <taxon>Bacteria</taxon>
        <taxon>Bacillati</taxon>
        <taxon>Bacillota</taxon>
        <taxon>Bacilli</taxon>
        <taxon>Bacillales</taxon>
        <taxon>Paenibacillaceae</taxon>
        <taxon>Cohnella</taxon>
    </lineage>
</organism>
<reference evidence="1 2" key="1">
    <citation type="submission" date="2018-07" db="EMBL/GenBank/DDBJ databases">
        <title>Genomic Encyclopedia of Type Strains, Phase III (KMG-III): the genomes of soil and plant-associated and newly described type strains.</title>
        <authorList>
            <person name="Whitman W."/>
        </authorList>
    </citation>
    <scope>NUCLEOTIDE SEQUENCE [LARGE SCALE GENOMIC DNA]</scope>
    <source>
        <strain evidence="1 2">CECT 7287</strain>
    </source>
</reference>
<gene>
    <name evidence="1" type="ORF">DFP98_10357</name>
</gene>
<dbReference type="AlphaFoldDB" id="A0A3D9KK00"/>
<protein>
    <submittedName>
        <fullName evidence="1">Uncharacterized protein</fullName>
    </submittedName>
</protein>
<proteinExistence type="predicted"/>
<name>A0A3D9KK00_9BACL</name>
<evidence type="ECO:0000313" key="2">
    <source>
        <dbReference type="Proteomes" id="UP000256977"/>
    </source>
</evidence>
<sequence length="102" mass="11304">MNAALTISKTYHQRVSDYFWGATLRTEDGIEPHLGDSDYDHSAVTILEQKMGVAVGKLSNRQYTGVNLTVKLPEGVTLTEAYKTMVRDKYTADGTIGTITFE</sequence>
<comment type="caution">
    <text evidence="1">The sequence shown here is derived from an EMBL/GenBank/DDBJ whole genome shotgun (WGS) entry which is preliminary data.</text>
</comment>
<dbReference type="OrthoDB" id="2680440at2"/>
<evidence type="ECO:0000313" key="1">
    <source>
        <dbReference type="EMBL" id="RED86206.1"/>
    </source>
</evidence>
<dbReference type="EMBL" id="QRDZ01000003">
    <property type="protein sequence ID" value="RED86206.1"/>
    <property type="molecule type" value="Genomic_DNA"/>
</dbReference>